<evidence type="ECO:0000313" key="2">
    <source>
        <dbReference type="EMBL" id="OGM64454.1"/>
    </source>
</evidence>
<protein>
    <recommendedName>
        <fullName evidence="4">Type II secretion system protein GspG C-terminal domain-containing protein</fullName>
    </recommendedName>
</protein>
<feature type="transmembrane region" description="Helical" evidence="1">
    <location>
        <begin position="12"/>
        <end position="37"/>
    </location>
</feature>
<dbReference type="Pfam" id="PF07963">
    <property type="entry name" value="N_methyl"/>
    <property type="match status" value="1"/>
</dbReference>
<dbReference type="PROSITE" id="PS00409">
    <property type="entry name" value="PROKAR_NTER_METHYL"/>
    <property type="match status" value="1"/>
</dbReference>
<keyword evidence="1" id="KW-0472">Membrane</keyword>
<organism evidence="2 3">
    <name type="scientific">Candidatus Woesebacteria bacterium RIFCSPLOWO2_01_FULL_39_21</name>
    <dbReference type="NCBI Taxonomy" id="1802519"/>
    <lineage>
        <taxon>Bacteria</taxon>
        <taxon>Candidatus Woeseibacteriota</taxon>
    </lineage>
</organism>
<dbReference type="PANTHER" id="PTHR30093">
    <property type="entry name" value="GENERAL SECRETION PATHWAY PROTEIN G"/>
    <property type="match status" value="1"/>
</dbReference>
<dbReference type="Proteomes" id="UP000177082">
    <property type="component" value="Unassembled WGS sequence"/>
</dbReference>
<reference evidence="2 3" key="1">
    <citation type="journal article" date="2016" name="Nat. Commun.">
        <title>Thousands of microbial genomes shed light on interconnected biogeochemical processes in an aquifer system.</title>
        <authorList>
            <person name="Anantharaman K."/>
            <person name="Brown C.T."/>
            <person name="Hug L.A."/>
            <person name="Sharon I."/>
            <person name="Castelle C.J."/>
            <person name="Probst A.J."/>
            <person name="Thomas B.C."/>
            <person name="Singh A."/>
            <person name="Wilkins M.J."/>
            <person name="Karaoz U."/>
            <person name="Brodie E.L."/>
            <person name="Williams K.H."/>
            <person name="Hubbard S.S."/>
            <person name="Banfield J.F."/>
        </authorList>
    </citation>
    <scope>NUCLEOTIDE SEQUENCE [LARGE SCALE GENOMIC DNA]</scope>
</reference>
<dbReference type="STRING" id="1802519.A2961_04320"/>
<dbReference type="AlphaFoldDB" id="A0A1F8BK64"/>
<dbReference type="SUPFAM" id="SSF54523">
    <property type="entry name" value="Pili subunits"/>
    <property type="match status" value="1"/>
</dbReference>
<evidence type="ECO:0000256" key="1">
    <source>
        <dbReference type="SAM" id="Phobius"/>
    </source>
</evidence>
<sequence>MKIKKSQSAGRQGFTLVELLIVIAVLGILAVVVLIAINPVEQFRRTRDAGRASTVAQLGHALEAFAAARNGVYPTDSAVATDTCTDTTAPFAYNSSPSWITECLVDAGEIQIVPAAPVGSQNCPAGADQNDWCLDADGGAAVVYTEAEALTNTQQCGTETAYFAYNTSEGRGGLWCDNNQPVVNETGQFIN</sequence>
<gene>
    <name evidence="2" type="ORF">A2961_04320</name>
</gene>
<evidence type="ECO:0000313" key="3">
    <source>
        <dbReference type="Proteomes" id="UP000177082"/>
    </source>
</evidence>
<proteinExistence type="predicted"/>
<accession>A0A1F8BK64</accession>
<dbReference type="NCBIfam" id="TIGR02532">
    <property type="entry name" value="IV_pilin_GFxxxE"/>
    <property type="match status" value="1"/>
</dbReference>
<comment type="caution">
    <text evidence="2">The sequence shown here is derived from an EMBL/GenBank/DDBJ whole genome shotgun (WGS) entry which is preliminary data.</text>
</comment>
<dbReference type="Gene3D" id="3.30.700.10">
    <property type="entry name" value="Glycoprotein, Type 4 Pilin"/>
    <property type="match status" value="1"/>
</dbReference>
<dbReference type="EMBL" id="MGHF01000006">
    <property type="protein sequence ID" value="OGM64454.1"/>
    <property type="molecule type" value="Genomic_DNA"/>
</dbReference>
<keyword evidence="1" id="KW-1133">Transmembrane helix</keyword>
<keyword evidence="1" id="KW-0812">Transmembrane</keyword>
<dbReference type="InterPro" id="IPR012902">
    <property type="entry name" value="N_methyl_site"/>
</dbReference>
<name>A0A1F8BK64_9BACT</name>
<evidence type="ECO:0008006" key="4">
    <source>
        <dbReference type="Google" id="ProtNLM"/>
    </source>
</evidence>
<dbReference type="InterPro" id="IPR045584">
    <property type="entry name" value="Pilin-like"/>
</dbReference>